<evidence type="ECO:0008006" key="4">
    <source>
        <dbReference type="Google" id="ProtNLM"/>
    </source>
</evidence>
<feature type="transmembrane region" description="Helical" evidence="1">
    <location>
        <begin position="264"/>
        <end position="283"/>
    </location>
</feature>
<name>A0A0G0JHU1_9BACT</name>
<dbReference type="EMBL" id="LBUP01000001">
    <property type="protein sequence ID" value="KKQ67243.1"/>
    <property type="molecule type" value="Genomic_DNA"/>
</dbReference>
<evidence type="ECO:0000313" key="2">
    <source>
        <dbReference type="EMBL" id="KKQ67243.1"/>
    </source>
</evidence>
<feature type="transmembrane region" description="Helical" evidence="1">
    <location>
        <begin position="6"/>
        <end position="31"/>
    </location>
</feature>
<proteinExistence type="predicted"/>
<feature type="transmembrane region" description="Helical" evidence="1">
    <location>
        <begin position="84"/>
        <end position="102"/>
    </location>
</feature>
<feature type="transmembrane region" description="Helical" evidence="1">
    <location>
        <begin position="203"/>
        <end position="220"/>
    </location>
</feature>
<keyword evidence="1" id="KW-0812">Transmembrane</keyword>
<gene>
    <name evidence="2" type="ORF">US86_C0001G0170</name>
</gene>
<reference evidence="2 3" key="1">
    <citation type="journal article" date="2015" name="Nature">
        <title>rRNA introns, odd ribosomes, and small enigmatic genomes across a large radiation of phyla.</title>
        <authorList>
            <person name="Brown C.T."/>
            <person name="Hug L.A."/>
            <person name="Thomas B.C."/>
            <person name="Sharon I."/>
            <person name="Castelle C.J."/>
            <person name="Singh A."/>
            <person name="Wilkins M.J."/>
            <person name="Williams K.H."/>
            <person name="Banfield J.F."/>
        </authorList>
    </citation>
    <scope>NUCLEOTIDE SEQUENCE [LARGE SCALE GENOMIC DNA]</scope>
</reference>
<feature type="transmembrane region" description="Helical" evidence="1">
    <location>
        <begin position="163"/>
        <end position="191"/>
    </location>
</feature>
<sequence length="506" mass="57932">MLKINIVILLILVVGVVYRLVLTSGGNFLFNMDNARDMVDVREMIELKKPRLIGPTSAIEGLYNGPAWYFLLAVPYILSDGDPYAAIVMLILFWAVGGWYLLKIVSRWGIMPLIATGALWVSSNYVVLANLYSLNPNPVVLLTPVFIFFLEKYLKTSDLLSSITIWFLAGLFFNLEMAFGFLIPIIIFSSILLSKGKMLKKNLYIGLGVFFIFLLPQILFELRHDFIGIHAILNHINTYEGSYSFSARVITILHLYRDVLTGTFLNKAIIAQILLISAILYLYFWRKEALKNNNYILIAIICLTIIPFVLHIILPFNVNAWHLGGVSTASILAVGWLSGSYAGRSSRFNVLVYSLTSFLIISSIVNLDLMKSLNPNRENNDPSSFRNEIAAIDYVYQQAKGQNFRVYIYLPSVIDYPYQYLFWWYGLKKYGYLPKDYAYLPNQPIYISNKEKLPSKFAETNSNLVFLIKEPDRIKIRHLWENNFSSLNKVSQVQFGSLEIEVRKEN</sequence>
<evidence type="ECO:0000256" key="1">
    <source>
        <dbReference type="SAM" id="Phobius"/>
    </source>
</evidence>
<organism evidence="2 3">
    <name type="scientific">Candidatus Daviesbacteria bacterium GW2011_GWA2_38_24</name>
    <dbReference type="NCBI Taxonomy" id="1618422"/>
    <lineage>
        <taxon>Bacteria</taxon>
        <taxon>Candidatus Daviesiibacteriota</taxon>
    </lineage>
</organism>
<feature type="transmembrane region" description="Helical" evidence="1">
    <location>
        <begin position="295"/>
        <end position="314"/>
    </location>
</feature>
<comment type="caution">
    <text evidence="2">The sequence shown here is derived from an EMBL/GenBank/DDBJ whole genome shotgun (WGS) entry which is preliminary data.</text>
</comment>
<keyword evidence="1" id="KW-1133">Transmembrane helix</keyword>
<dbReference type="Proteomes" id="UP000034235">
    <property type="component" value="Unassembled WGS sequence"/>
</dbReference>
<accession>A0A0G0JHU1</accession>
<feature type="transmembrane region" description="Helical" evidence="1">
    <location>
        <begin position="320"/>
        <end position="338"/>
    </location>
</feature>
<dbReference type="AlphaFoldDB" id="A0A0G0JHU1"/>
<evidence type="ECO:0000313" key="3">
    <source>
        <dbReference type="Proteomes" id="UP000034235"/>
    </source>
</evidence>
<keyword evidence="1" id="KW-0472">Membrane</keyword>
<feature type="transmembrane region" description="Helical" evidence="1">
    <location>
        <begin position="350"/>
        <end position="370"/>
    </location>
</feature>
<protein>
    <recommendedName>
        <fullName evidence="4">Glycosyltransferase RgtA/B/C/D-like domain-containing protein</fullName>
    </recommendedName>
</protein>